<dbReference type="InterPro" id="IPR013320">
    <property type="entry name" value="ConA-like_dom_sf"/>
</dbReference>
<dbReference type="SMART" id="SM00710">
    <property type="entry name" value="PbH1"/>
    <property type="match status" value="9"/>
</dbReference>
<feature type="domain" description="Pesticidal crystal protein Cry22Aa Ig-like" evidence="2">
    <location>
        <begin position="580"/>
        <end position="652"/>
    </location>
</feature>
<dbReference type="EMBL" id="CACVAS010000128">
    <property type="protein sequence ID" value="CAA6825324.1"/>
    <property type="molecule type" value="Genomic_DNA"/>
</dbReference>
<reference evidence="3" key="1">
    <citation type="submission" date="2020-01" db="EMBL/GenBank/DDBJ databases">
        <authorList>
            <person name="Meier V. D."/>
            <person name="Meier V D."/>
        </authorList>
    </citation>
    <scope>NUCLEOTIDE SEQUENCE</scope>
    <source>
        <strain evidence="3">HLG_WM_MAG_01</strain>
    </source>
</reference>
<dbReference type="SUPFAM" id="SSF51126">
    <property type="entry name" value="Pectin lyase-like"/>
    <property type="match status" value="1"/>
</dbReference>
<protein>
    <submittedName>
        <fullName evidence="3">Secreted protein</fullName>
    </submittedName>
</protein>
<dbReference type="InterPro" id="IPR059226">
    <property type="entry name" value="Choice_anch_Q_dom"/>
</dbReference>
<proteinExistence type="predicted"/>
<dbReference type="Pfam" id="PF13385">
    <property type="entry name" value="Laminin_G_3"/>
    <property type="match status" value="1"/>
</dbReference>
<dbReference type="Gene3D" id="2.60.40.10">
    <property type="entry name" value="Immunoglobulins"/>
    <property type="match status" value="2"/>
</dbReference>
<feature type="signal peptide" evidence="1">
    <location>
        <begin position="1"/>
        <end position="20"/>
    </location>
</feature>
<dbReference type="InterPro" id="IPR011050">
    <property type="entry name" value="Pectin_lyase_fold/virulence"/>
</dbReference>
<dbReference type="Gene3D" id="2.160.20.10">
    <property type="entry name" value="Single-stranded right-handed beta-helix, Pectin lyase-like"/>
    <property type="match status" value="1"/>
</dbReference>
<sequence>MKTIKIKNLFVTLLSFTVYATANFNFSNCSGSGTFEQQIIYYDKNYENTATVGTIPEGIQGLRIELVSDKDVDIRLYGENDDKIVHWPYGLHYEFMQTTKPYNDVNVTYSGYNGVDGKKGHEFIEIDGTTPTSMTMKAFGYQAGYAVVNYSWSGKVGCTESNTSGTGSFTQTLEQNVTSLVGTIPPDVDNVKINLTSDTDLDIQLYGADGTAIASWKPTGLLSGPTKQSLMYKDMNITWSGYNGVNGEEGNEYITITPKTTEMLVMKVYGYEAGTADVRYSWGEEVYVDSRLVALWKFDEGSGNIAMDATGNGNTGTLSGTSNWVVGKDGMALHFRNALNQMKTESSRVFSLPEYTISMWVKWPDGLASGWHAFLEYNRGTWDDRWYGIMTYGNGLSFLHHGGSTTLSINTTDWYHVAVTLDREGHGITYINGIKRAEHFGNPMVLSEAFLTVGSNNGDAGGAPYESANAIIDEVGFYNQALTENEILNIVDFENNKPIITLDGDNPHYMEQYSEYNESGATARDLKDGLLTVTITGSVNTEVPGSYELYYEATDSDGFSTIKSREVIVTKRVDTTKPELTLKGEETITLSIGDVYIDNGAMGYDNIDGNITGDINIDNTVNTSNAGVYTITYRLKDSAGNFAEEITRTVTVVNVIGELSHYYVDSNLGSDDQNGSMNTPWKTISHAVSQVLGGVIHIAAGRYDEQVYIDTYASASQPLILKGESGSILDGSAYDDAYTGIITIENARHVIIDGLMIHDAKTHAILIKGHNEYITVRNCHTQDTRGSAVLVTGGVSDYYGIDRWEWDRTWYMTNIKIINNTFDRSQRGRWDGNNIWNEDVTIGHGVDRFEISDNHVNDYNFDIQTYDGGPIAIDVKDGVKNGTIHHNLVENIPSTGIYIDAYASEASNIDIYNNIVKNVSAFGINVGAEHGGSLTNHHVYNNLVDTAGYSGIVVGNNVPGSDEVIKPKTNINIYNNTVFNAGSADGWGWGIYIENHHQGKIFNNIVANSKPANLNIVRPEYSGVTHNCINTTYGTGYIGDSIERENLFFIDSYSGIEARNLRLESTSPCKDAGRTSGAPTDDLDGNKREVATAIDIGAYELVQEVNYLPITTWEGPLSVPSREKPAFNEEVYDPIFNTKFRRITDDGDRGYYALRPVFNHDSTKVVLNSNVIRNVNDGSYFGRLWELTGKQSYIQNQMWSKVNPDIIYLTIGLKFMSLNIQTQELKLIRDMGVQDGFVGTNIYMDNLQSISGNDELVVLTDVTRGGEKIVVVNIQTGERHAIIDDAFSNPYFTVGFNYDGNGNKYYRMNVGISPLGNYIVLHGKYDSHLFDDQFNYIRKLAKHGHSDFMIDTEGSEGIVSVCPAIMERFSDGKITDLLGDSTYNYHFVCGHINASANYKQPGWAYLSIHEDSNYKGPNGNSMGYEIIGVQLDPNDGTQVRRIVHPRNTGINNELSAYGVPNPEGTKLMFNSTWDDAGDVEAYIVDMVTSN</sequence>
<feature type="chain" id="PRO_5027733099" evidence="1">
    <location>
        <begin position="21"/>
        <end position="1490"/>
    </location>
</feature>
<dbReference type="InterPro" id="IPR012334">
    <property type="entry name" value="Pectin_lyas_fold"/>
</dbReference>
<evidence type="ECO:0000313" key="3">
    <source>
        <dbReference type="EMBL" id="CAA6825324.1"/>
    </source>
</evidence>
<dbReference type="Gene3D" id="2.60.120.200">
    <property type="match status" value="1"/>
</dbReference>
<dbReference type="NCBIfam" id="NF041518">
    <property type="entry name" value="choice_anch_Q"/>
    <property type="match status" value="1"/>
</dbReference>
<dbReference type="InterPro" id="IPR013783">
    <property type="entry name" value="Ig-like_fold"/>
</dbReference>
<organism evidence="3">
    <name type="scientific">uncultured Sulfurovum sp</name>
    <dbReference type="NCBI Taxonomy" id="269237"/>
    <lineage>
        <taxon>Bacteria</taxon>
        <taxon>Pseudomonadati</taxon>
        <taxon>Campylobacterota</taxon>
        <taxon>Epsilonproteobacteria</taxon>
        <taxon>Campylobacterales</taxon>
        <taxon>Sulfurovaceae</taxon>
        <taxon>Sulfurovum</taxon>
        <taxon>environmental samples</taxon>
    </lineage>
</organism>
<name>A0A6S6U0W9_9BACT</name>
<evidence type="ECO:0000256" key="1">
    <source>
        <dbReference type="SAM" id="SignalP"/>
    </source>
</evidence>
<evidence type="ECO:0000259" key="2">
    <source>
        <dbReference type="Pfam" id="PF16403"/>
    </source>
</evidence>
<gene>
    <name evidence="3" type="ORF">HELGO_WM7088</name>
</gene>
<feature type="domain" description="Pesticidal crystal protein Cry22Aa Ig-like" evidence="2">
    <location>
        <begin position="500"/>
        <end position="569"/>
    </location>
</feature>
<dbReference type="InterPro" id="IPR032179">
    <property type="entry name" value="Cry22Aa_Ig-like"/>
</dbReference>
<accession>A0A6S6U0W9</accession>
<dbReference type="SUPFAM" id="SSF49899">
    <property type="entry name" value="Concanavalin A-like lectins/glucanases"/>
    <property type="match status" value="1"/>
</dbReference>
<dbReference type="Pfam" id="PF16403">
    <property type="entry name" value="Bact_surface_Ig-like"/>
    <property type="match status" value="2"/>
</dbReference>
<dbReference type="InterPro" id="IPR006626">
    <property type="entry name" value="PbH1"/>
</dbReference>
<keyword evidence="1" id="KW-0732">Signal</keyword>